<dbReference type="EMBL" id="SNRW01013534">
    <property type="protein sequence ID" value="KAA6372510.1"/>
    <property type="molecule type" value="Genomic_DNA"/>
</dbReference>
<evidence type="ECO:0000313" key="8">
    <source>
        <dbReference type="EMBL" id="KAA6372510.1"/>
    </source>
</evidence>
<evidence type="ECO:0000256" key="1">
    <source>
        <dbReference type="ARBA" id="ARBA00012513"/>
    </source>
</evidence>
<evidence type="ECO:0000256" key="3">
    <source>
        <dbReference type="ARBA" id="ARBA00022741"/>
    </source>
</evidence>
<feature type="region of interest" description="Disordered" evidence="6">
    <location>
        <begin position="125"/>
        <end position="196"/>
    </location>
</feature>
<dbReference type="GO" id="GO:0004674">
    <property type="term" value="F:protein serine/threonine kinase activity"/>
    <property type="evidence" value="ECO:0007669"/>
    <property type="project" value="UniProtKB-EC"/>
</dbReference>
<organism evidence="8 9">
    <name type="scientific">Streblomastix strix</name>
    <dbReference type="NCBI Taxonomy" id="222440"/>
    <lineage>
        <taxon>Eukaryota</taxon>
        <taxon>Metamonada</taxon>
        <taxon>Preaxostyla</taxon>
        <taxon>Oxymonadida</taxon>
        <taxon>Streblomastigidae</taxon>
        <taxon>Streblomastix</taxon>
    </lineage>
</organism>
<sequence>MDGSIRIGDSGFVKQIINDEQSTTFGTKIYTAAEVWTQKKPEFCSDIFSVGVIAQELLTDHHPFEADTEIASIEKIKNGQAIELPNFVPIQLKNLINAMINSNPKKRPTIKQLMDIPLIKQNLKQQEEKEKMKQMQGKGQQLSSQSAQGSPRNRQNQSISQQPAPNSNSAHVSPRNSQNVTVSQQPISNDVPTPQTNKINYQSQIYTTCKIPVGPIEYTPEISNTEDVLVNDNTFQLISTNLTTILFDPILKNGIFRLEIINEMKLQDVGICEDSIHFDVNESPWLKDMDKKVQYHFNGTLSHKDDQIKGNAKFEQNNCHIALELNLSNQQQNSLTFFVQGKEQPNYIINIPNSVRFWVCLVYNDSQFTISKFERIQYPKAKHPNGSRGWEFGSEWKLIEKDSRQKIEAALMN</sequence>
<keyword evidence="4" id="KW-0418">Kinase</keyword>
<accession>A0A5J4UQX7</accession>
<keyword evidence="3" id="KW-0547">Nucleotide-binding</keyword>
<dbReference type="PROSITE" id="PS50011">
    <property type="entry name" value="PROTEIN_KINASE_DOM"/>
    <property type="match status" value="1"/>
</dbReference>
<protein>
    <recommendedName>
        <fullName evidence="1">non-specific serine/threonine protein kinase</fullName>
        <ecNumber evidence="1">2.7.11.1</ecNumber>
    </recommendedName>
</protein>
<evidence type="ECO:0000259" key="7">
    <source>
        <dbReference type="PROSITE" id="PS50011"/>
    </source>
</evidence>
<dbReference type="AlphaFoldDB" id="A0A5J4UQX7"/>
<dbReference type="PANTHER" id="PTHR43671:SF13">
    <property type="entry name" value="SERINE_THREONINE-PROTEIN KINASE NEK2"/>
    <property type="match status" value="1"/>
</dbReference>
<feature type="domain" description="Protein kinase" evidence="7">
    <location>
        <begin position="1"/>
        <end position="119"/>
    </location>
</feature>
<dbReference type="Gene3D" id="1.10.510.10">
    <property type="entry name" value="Transferase(Phosphotransferase) domain 1"/>
    <property type="match status" value="1"/>
</dbReference>
<reference evidence="8 9" key="1">
    <citation type="submission" date="2019-03" db="EMBL/GenBank/DDBJ databases">
        <title>Single cell metagenomics reveals metabolic interactions within the superorganism composed of flagellate Streblomastix strix and complex community of Bacteroidetes bacteria on its surface.</title>
        <authorList>
            <person name="Treitli S.C."/>
            <person name="Kolisko M."/>
            <person name="Husnik F."/>
            <person name="Keeling P."/>
            <person name="Hampl V."/>
        </authorList>
    </citation>
    <scope>NUCLEOTIDE SEQUENCE [LARGE SCALE GENOMIC DNA]</scope>
    <source>
        <strain evidence="8">ST1C</strain>
    </source>
</reference>
<dbReference type="Pfam" id="PF00069">
    <property type="entry name" value="Pkinase"/>
    <property type="match status" value="1"/>
</dbReference>
<keyword evidence="2" id="KW-0808">Transferase</keyword>
<keyword evidence="5" id="KW-0067">ATP-binding</keyword>
<evidence type="ECO:0000256" key="5">
    <source>
        <dbReference type="ARBA" id="ARBA00022840"/>
    </source>
</evidence>
<evidence type="ECO:0000256" key="4">
    <source>
        <dbReference type="ARBA" id="ARBA00022777"/>
    </source>
</evidence>
<dbReference type="Proteomes" id="UP000324800">
    <property type="component" value="Unassembled WGS sequence"/>
</dbReference>
<feature type="compositionally biased region" description="Polar residues" evidence="6">
    <location>
        <begin position="150"/>
        <end position="196"/>
    </location>
</feature>
<gene>
    <name evidence="8" type="ORF">EZS28_031963</name>
</gene>
<feature type="non-terminal residue" evidence="8">
    <location>
        <position position="413"/>
    </location>
</feature>
<dbReference type="PANTHER" id="PTHR43671">
    <property type="entry name" value="SERINE/THREONINE-PROTEIN KINASE NEK"/>
    <property type="match status" value="1"/>
</dbReference>
<dbReference type="InterPro" id="IPR050660">
    <property type="entry name" value="NEK_Ser/Thr_kinase"/>
</dbReference>
<dbReference type="InterPro" id="IPR011009">
    <property type="entry name" value="Kinase-like_dom_sf"/>
</dbReference>
<evidence type="ECO:0000256" key="6">
    <source>
        <dbReference type="SAM" id="MobiDB-lite"/>
    </source>
</evidence>
<dbReference type="GO" id="GO:0005524">
    <property type="term" value="F:ATP binding"/>
    <property type="evidence" value="ECO:0007669"/>
    <property type="project" value="UniProtKB-KW"/>
</dbReference>
<dbReference type="SUPFAM" id="SSF56112">
    <property type="entry name" value="Protein kinase-like (PK-like)"/>
    <property type="match status" value="1"/>
</dbReference>
<proteinExistence type="predicted"/>
<feature type="compositionally biased region" description="Low complexity" evidence="6">
    <location>
        <begin position="134"/>
        <end position="149"/>
    </location>
</feature>
<comment type="caution">
    <text evidence="8">The sequence shown here is derived from an EMBL/GenBank/DDBJ whole genome shotgun (WGS) entry which is preliminary data.</text>
</comment>
<evidence type="ECO:0000313" key="9">
    <source>
        <dbReference type="Proteomes" id="UP000324800"/>
    </source>
</evidence>
<dbReference type="InterPro" id="IPR000719">
    <property type="entry name" value="Prot_kinase_dom"/>
</dbReference>
<dbReference type="EC" id="2.7.11.1" evidence="1"/>
<name>A0A5J4UQX7_9EUKA</name>
<evidence type="ECO:0000256" key="2">
    <source>
        <dbReference type="ARBA" id="ARBA00022679"/>
    </source>
</evidence>